<reference evidence="1" key="1">
    <citation type="submission" date="2013-05" db="EMBL/GenBank/DDBJ databases">
        <authorList>
            <person name="Yim A.K.Y."/>
            <person name="Chan T.F."/>
            <person name="Ji K.M."/>
            <person name="Liu X.Y."/>
            <person name="Zhou J.W."/>
            <person name="Li R.Q."/>
            <person name="Yang K.Y."/>
            <person name="Li J."/>
            <person name="Li M."/>
            <person name="Law P.T.W."/>
            <person name="Wu Y.L."/>
            <person name="Cai Z.L."/>
            <person name="Qin H."/>
            <person name="Bao Y."/>
            <person name="Leung R.K.K."/>
            <person name="Ng P.K.S."/>
            <person name="Zou J."/>
            <person name="Zhong X.J."/>
            <person name="Ran P.X."/>
            <person name="Zhong N.S."/>
            <person name="Liu Z.G."/>
            <person name="Tsui S.K.W."/>
        </authorList>
    </citation>
    <scope>NUCLEOTIDE SEQUENCE</scope>
    <source>
        <strain evidence="1">Derf</strain>
        <tissue evidence="1">Whole organism</tissue>
    </source>
</reference>
<dbReference type="EMBL" id="ASGP02000006">
    <property type="protein sequence ID" value="KAH9501151.1"/>
    <property type="molecule type" value="Genomic_DNA"/>
</dbReference>
<protein>
    <submittedName>
        <fullName evidence="1">Uncharacterized protein</fullName>
    </submittedName>
</protein>
<gene>
    <name evidence="1" type="ORF">DERF_012017</name>
</gene>
<name>A0A922KZM1_DERFA</name>
<evidence type="ECO:0000313" key="1">
    <source>
        <dbReference type="EMBL" id="KAH9501151.1"/>
    </source>
</evidence>
<comment type="caution">
    <text evidence="1">The sequence shown here is derived from an EMBL/GenBank/DDBJ whole genome shotgun (WGS) entry which is preliminary data.</text>
</comment>
<sequence length="81" mass="9633">MYKNINLQEEYDDDDDDTNNCASIHIANSLNCNEKEKKKFPIHCVLRSDYISFLNQENTQLINEILYIRKKILVFCCNNTR</sequence>
<reference evidence="1" key="2">
    <citation type="journal article" date="2022" name="Res Sq">
        <title>Comparative Genomics Reveals Insights into the Divergent Evolution of Astigmatic Mites and Household Pest Adaptations.</title>
        <authorList>
            <person name="Xiong Q."/>
            <person name="Wan A.T.-Y."/>
            <person name="Liu X.-Y."/>
            <person name="Fung C.S.-H."/>
            <person name="Xiao X."/>
            <person name="Malainual N."/>
            <person name="Hou J."/>
            <person name="Wang L."/>
            <person name="Wang M."/>
            <person name="Yang K."/>
            <person name="Cui Y."/>
            <person name="Leung E."/>
            <person name="Nong W."/>
            <person name="Shin S.-K."/>
            <person name="Au S."/>
            <person name="Jeong K.Y."/>
            <person name="Chew F.T."/>
            <person name="Hui J."/>
            <person name="Leung T.F."/>
            <person name="Tungtrongchitr A."/>
            <person name="Zhong N."/>
            <person name="Liu Z."/>
            <person name="Tsui S."/>
        </authorList>
    </citation>
    <scope>NUCLEOTIDE SEQUENCE</scope>
    <source>
        <strain evidence="1">Derf</strain>
        <tissue evidence="1">Whole organism</tissue>
    </source>
</reference>
<keyword evidence="2" id="KW-1185">Reference proteome</keyword>
<dbReference type="AlphaFoldDB" id="A0A922KZM1"/>
<organism evidence="1 2">
    <name type="scientific">Dermatophagoides farinae</name>
    <name type="common">American house dust mite</name>
    <dbReference type="NCBI Taxonomy" id="6954"/>
    <lineage>
        <taxon>Eukaryota</taxon>
        <taxon>Metazoa</taxon>
        <taxon>Ecdysozoa</taxon>
        <taxon>Arthropoda</taxon>
        <taxon>Chelicerata</taxon>
        <taxon>Arachnida</taxon>
        <taxon>Acari</taxon>
        <taxon>Acariformes</taxon>
        <taxon>Sarcoptiformes</taxon>
        <taxon>Astigmata</taxon>
        <taxon>Psoroptidia</taxon>
        <taxon>Analgoidea</taxon>
        <taxon>Pyroglyphidae</taxon>
        <taxon>Dermatophagoidinae</taxon>
        <taxon>Dermatophagoides</taxon>
    </lineage>
</organism>
<proteinExistence type="predicted"/>
<accession>A0A922KZM1</accession>
<dbReference type="Proteomes" id="UP000790347">
    <property type="component" value="Unassembled WGS sequence"/>
</dbReference>
<evidence type="ECO:0000313" key="2">
    <source>
        <dbReference type="Proteomes" id="UP000790347"/>
    </source>
</evidence>